<accession>A0A0E9SXY2</accession>
<organism evidence="1">
    <name type="scientific">Anguilla anguilla</name>
    <name type="common">European freshwater eel</name>
    <name type="synonym">Muraena anguilla</name>
    <dbReference type="NCBI Taxonomy" id="7936"/>
    <lineage>
        <taxon>Eukaryota</taxon>
        <taxon>Metazoa</taxon>
        <taxon>Chordata</taxon>
        <taxon>Craniata</taxon>
        <taxon>Vertebrata</taxon>
        <taxon>Euteleostomi</taxon>
        <taxon>Actinopterygii</taxon>
        <taxon>Neopterygii</taxon>
        <taxon>Teleostei</taxon>
        <taxon>Anguilliformes</taxon>
        <taxon>Anguillidae</taxon>
        <taxon>Anguilla</taxon>
    </lineage>
</organism>
<evidence type="ECO:0000313" key="1">
    <source>
        <dbReference type="EMBL" id="JAH46156.1"/>
    </source>
</evidence>
<proteinExistence type="predicted"/>
<dbReference type="AlphaFoldDB" id="A0A0E9SXY2"/>
<sequence length="55" mass="6134">MRWLRSNIGINVTNEKQVHPRTETLAVFVQITGPCIALKYIVGKIASQLLLLASQ</sequence>
<reference evidence="1" key="1">
    <citation type="submission" date="2014-11" db="EMBL/GenBank/DDBJ databases">
        <authorList>
            <person name="Amaro Gonzalez C."/>
        </authorList>
    </citation>
    <scope>NUCLEOTIDE SEQUENCE</scope>
</reference>
<reference evidence="1" key="2">
    <citation type="journal article" date="2015" name="Fish Shellfish Immunol.">
        <title>Early steps in the European eel (Anguilla anguilla)-Vibrio vulnificus interaction in the gills: Role of the RtxA13 toxin.</title>
        <authorList>
            <person name="Callol A."/>
            <person name="Pajuelo D."/>
            <person name="Ebbesson L."/>
            <person name="Teles M."/>
            <person name="MacKenzie S."/>
            <person name="Amaro C."/>
        </authorList>
    </citation>
    <scope>NUCLEOTIDE SEQUENCE</scope>
</reference>
<name>A0A0E9SXY2_ANGAN</name>
<protein>
    <submittedName>
        <fullName evidence="1">Uncharacterized protein</fullName>
    </submittedName>
</protein>
<dbReference type="EMBL" id="GBXM01062421">
    <property type="protein sequence ID" value="JAH46156.1"/>
    <property type="molecule type" value="Transcribed_RNA"/>
</dbReference>